<evidence type="ECO:0000256" key="3">
    <source>
        <dbReference type="ARBA" id="ARBA00022723"/>
    </source>
</evidence>
<feature type="binding site" evidence="10">
    <location>
        <begin position="176"/>
        <end position="184"/>
    </location>
    <ligand>
        <name>GTP</name>
        <dbReference type="ChEBI" id="CHEBI:37565"/>
    </ligand>
</feature>
<reference evidence="13" key="1">
    <citation type="submission" date="2020-10" db="EMBL/GenBank/DDBJ databases">
        <authorList>
            <person name="Gilroy R."/>
        </authorList>
    </citation>
    <scope>NUCLEOTIDE SEQUENCE</scope>
    <source>
        <strain evidence="13">ChiSjej4B22-8349</strain>
    </source>
</reference>
<comment type="function">
    <text evidence="10">One of several proteins that assist in the late maturation steps of the functional core of the 30S ribosomal subunit. Helps release RbfA from mature subunits. May play a role in the assembly of ribosomal proteins into the subunit. Circularly permuted GTPase that catalyzes slow GTP hydrolysis, GTPase activity is stimulated by the 30S ribosomal subunit.</text>
</comment>
<gene>
    <name evidence="10 13" type="primary">rsgA</name>
    <name evidence="13" type="ORF">IAD25_00240</name>
</gene>
<dbReference type="GO" id="GO:0019843">
    <property type="term" value="F:rRNA binding"/>
    <property type="evidence" value="ECO:0007669"/>
    <property type="project" value="UniProtKB-KW"/>
</dbReference>
<comment type="subcellular location">
    <subcellularLocation>
        <location evidence="10">Cytoplasm</location>
    </subcellularLocation>
</comment>
<feature type="binding site" evidence="10">
    <location>
        <position position="273"/>
    </location>
    <ligand>
        <name>Zn(2+)</name>
        <dbReference type="ChEBI" id="CHEBI:29105"/>
    </ligand>
</feature>
<accession>A0A9D1SU02</accession>
<dbReference type="CDD" id="cd01854">
    <property type="entry name" value="YjeQ_EngC"/>
    <property type="match status" value="1"/>
</dbReference>
<dbReference type="InterPro" id="IPR031944">
    <property type="entry name" value="RsgA_N"/>
</dbReference>
<dbReference type="GO" id="GO:0005525">
    <property type="term" value="F:GTP binding"/>
    <property type="evidence" value="ECO:0007669"/>
    <property type="project" value="UniProtKB-UniRule"/>
</dbReference>
<dbReference type="EMBL" id="DVOB01000006">
    <property type="protein sequence ID" value="HIU95124.1"/>
    <property type="molecule type" value="Genomic_DNA"/>
</dbReference>
<evidence type="ECO:0000256" key="6">
    <source>
        <dbReference type="ARBA" id="ARBA00022801"/>
    </source>
</evidence>
<keyword evidence="9 10" id="KW-0342">GTP-binding</keyword>
<dbReference type="InterPro" id="IPR027417">
    <property type="entry name" value="P-loop_NTPase"/>
</dbReference>
<dbReference type="PANTHER" id="PTHR32120">
    <property type="entry name" value="SMALL RIBOSOMAL SUBUNIT BIOGENESIS GTPASE RSGA"/>
    <property type="match status" value="1"/>
</dbReference>
<proteinExistence type="inferred from homology"/>
<dbReference type="Gene3D" id="3.40.50.300">
    <property type="entry name" value="P-loop containing nucleotide triphosphate hydrolases"/>
    <property type="match status" value="1"/>
</dbReference>
<feature type="domain" description="EngC GTPase" evidence="11">
    <location>
        <begin position="72"/>
        <end position="234"/>
    </location>
</feature>
<evidence type="ECO:0000256" key="2">
    <source>
        <dbReference type="ARBA" id="ARBA00022517"/>
    </source>
</evidence>
<evidence type="ECO:0000313" key="13">
    <source>
        <dbReference type="EMBL" id="HIU95124.1"/>
    </source>
</evidence>
<evidence type="ECO:0000256" key="9">
    <source>
        <dbReference type="ARBA" id="ARBA00023134"/>
    </source>
</evidence>
<feature type="binding site" evidence="10">
    <location>
        <position position="265"/>
    </location>
    <ligand>
        <name>Zn(2+)</name>
        <dbReference type="ChEBI" id="CHEBI:29105"/>
    </ligand>
</feature>
<comment type="caution">
    <text evidence="13">The sequence shown here is derived from an EMBL/GenBank/DDBJ whole genome shotgun (WGS) entry which is preliminary data.</text>
</comment>
<keyword evidence="1 10" id="KW-0963">Cytoplasm</keyword>
<dbReference type="Proteomes" id="UP000824130">
    <property type="component" value="Unassembled WGS sequence"/>
</dbReference>
<dbReference type="GO" id="GO:0042274">
    <property type="term" value="P:ribosomal small subunit biogenesis"/>
    <property type="evidence" value="ECO:0007669"/>
    <property type="project" value="UniProtKB-UniRule"/>
</dbReference>
<evidence type="ECO:0000256" key="1">
    <source>
        <dbReference type="ARBA" id="ARBA00022490"/>
    </source>
</evidence>
<evidence type="ECO:0000256" key="7">
    <source>
        <dbReference type="ARBA" id="ARBA00022833"/>
    </source>
</evidence>
<evidence type="ECO:0000259" key="11">
    <source>
        <dbReference type="PROSITE" id="PS50936"/>
    </source>
</evidence>
<dbReference type="InterPro" id="IPR030378">
    <property type="entry name" value="G_CP_dom"/>
</dbReference>
<evidence type="ECO:0000313" key="14">
    <source>
        <dbReference type="Proteomes" id="UP000824130"/>
    </source>
</evidence>
<comment type="cofactor">
    <cofactor evidence="10">
        <name>Zn(2+)</name>
        <dbReference type="ChEBI" id="CHEBI:29105"/>
    </cofactor>
    <text evidence="10">Binds 1 zinc ion per subunit.</text>
</comment>
<dbReference type="GO" id="GO:0046872">
    <property type="term" value="F:metal ion binding"/>
    <property type="evidence" value="ECO:0007669"/>
    <property type="project" value="UniProtKB-KW"/>
</dbReference>
<keyword evidence="7 10" id="KW-0862">Zinc</keyword>
<dbReference type="PANTHER" id="PTHR32120:SF11">
    <property type="entry name" value="SMALL RIBOSOMAL SUBUNIT BIOGENESIS GTPASE RSGA 1, MITOCHONDRIAL-RELATED"/>
    <property type="match status" value="1"/>
</dbReference>
<dbReference type="HAMAP" id="MF_01820">
    <property type="entry name" value="GTPase_RsgA"/>
    <property type="match status" value="1"/>
</dbReference>
<evidence type="ECO:0000256" key="5">
    <source>
        <dbReference type="ARBA" id="ARBA00022741"/>
    </source>
</evidence>
<dbReference type="PROSITE" id="PS50936">
    <property type="entry name" value="ENGC_GTPASE"/>
    <property type="match status" value="1"/>
</dbReference>
<dbReference type="AlphaFoldDB" id="A0A9D1SU02"/>
<dbReference type="Gene3D" id="2.40.50.140">
    <property type="entry name" value="Nucleic acid-binding proteins"/>
    <property type="match status" value="1"/>
</dbReference>
<dbReference type="Pfam" id="PF03193">
    <property type="entry name" value="RsgA_GTPase"/>
    <property type="match status" value="1"/>
</dbReference>
<evidence type="ECO:0000256" key="4">
    <source>
        <dbReference type="ARBA" id="ARBA00022730"/>
    </source>
</evidence>
<feature type="binding site" evidence="10">
    <location>
        <position position="267"/>
    </location>
    <ligand>
        <name>Zn(2+)</name>
        <dbReference type="ChEBI" id="CHEBI:29105"/>
    </ligand>
</feature>
<dbReference type="EC" id="3.6.1.-" evidence="10"/>
<dbReference type="InterPro" id="IPR012340">
    <property type="entry name" value="NA-bd_OB-fold"/>
</dbReference>
<evidence type="ECO:0000256" key="10">
    <source>
        <dbReference type="HAMAP-Rule" id="MF_01820"/>
    </source>
</evidence>
<comment type="similarity">
    <text evidence="10">Belongs to the TRAFAC class YlqF/YawG GTPase family. RsgA subfamily.</text>
</comment>
<dbReference type="GO" id="GO:0003924">
    <property type="term" value="F:GTPase activity"/>
    <property type="evidence" value="ECO:0007669"/>
    <property type="project" value="UniProtKB-UniRule"/>
</dbReference>
<feature type="binding site" evidence="10">
    <location>
        <begin position="112"/>
        <end position="115"/>
    </location>
    <ligand>
        <name>GTP</name>
        <dbReference type="ChEBI" id="CHEBI:37565"/>
    </ligand>
</feature>
<dbReference type="GO" id="GO:0005737">
    <property type="term" value="C:cytoplasm"/>
    <property type="evidence" value="ECO:0007669"/>
    <property type="project" value="UniProtKB-SubCell"/>
</dbReference>
<keyword evidence="3 10" id="KW-0479">Metal-binding</keyword>
<dbReference type="CDD" id="cd04466">
    <property type="entry name" value="S1_YloQ_GTPase"/>
    <property type="match status" value="1"/>
</dbReference>
<evidence type="ECO:0000259" key="12">
    <source>
        <dbReference type="PROSITE" id="PS51721"/>
    </source>
</evidence>
<keyword evidence="8 10" id="KW-0694">RNA-binding</keyword>
<dbReference type="InterPro" id="IPR010914">
    <property type="entry name" value="RsgA_GTPase_dom"/>
</dbReference>
<keyword evidence="2 10" id="KW-0690">Ribosome biogenesis</keyword>
<sequence length="305" mass="33789">MKGTIVKGIAGFYYVKSGESVYRCKARGVFKQRDIKPAVGDMVMMEIIEGNDDSLITEILPRKNSFIRPFIANVDCFIVVMAAAKPQPVLTVMDRFLVMAEKAGTDIVICVNKCDLAESSVSGKPGKTHEKAVKSIAMIREVYEPMYPVVCLDSIGGAGFHELKRLIEGKHAALAGPSGVGKSTILNRLIPRAGAETGSVSEKSQRGKHTTRHSELFVIDEERGTMIFDTPGFTSFDVLTADEEELQHMFPEIRERAGGCRYNDCRHLAEPGCCVLEALEKGEISTSRYDSYKMMMEDIRKSKQY</sequence>
<dbReference type="Pfam" id="PF16745">
    <property type="entry name" value="RsgA_N"/>
    <property type="match status" value="1"/>
</dbReference>
<dbReference type="SUPFAM" id="SSF52540">
    <property type="entry name" value="P-loop containing nucleoside triphosphate hydrolases"/>
    <property type="match status" value="1"/>
</dbReference>
<organism evidence="13 14">
    <name type="scientific">Candidatus Allocopromorpha excrementipullorum</name>
    <dbReference type="NCBI Taxonomy" id="2840743"/>
    <lineage>
        <taxon>Bacteria</taxon>
        <taxon>Bacillati</taxon>
        <taxon>Bacillota</taxon>
        <taxon>Clostridia</taxon>
        <taxon>Eubacteriales</taxon>
        <taxon>Eubacteriaceae</taxon>
        <taxon>Eubacteriaceae incertae sedis</taxon>
        <taxon>Candidatus Allocopromorpha</taxon>
    </lineage>
</organism>
<evidence type="ECO:0000256" key="8">
    <source>
        <dbReference type="ARBA" id="ARBA00022884"/>
    </source>
</evidence>
<dbReference type="PROSITE" id="PS51721">
    <property type="entry name" value="G_CP"/>
    <property type="match status" value="1"/>
</dbReference>
<keyword evidence="4 10" id="KW-0699">rRNA-binding</keyword>
<dbReference type="Gene3D" id="1.10.40.50">
    <property type="entry name" value="Probable gtpase engc, domain 3"/>
    <property type="match status" value="1"/>
</dbReference>
<keyword evidence="6 10" id="KW-0378">Hydrolase</keyword>
<dbReference type="NCBIfam" id="TIGR00157">
    <property type="entry name" value="ribosome small subunit-dependent GTPase A"/>
    <property type="match status" value="1"/>
</dbReference>
<reference evidence="13" key="2">
    <citation type="journal article" date="2021" name="PeerJ">
        <title>Extensive microbial diversity within the chicken gut microbiome revealed by metagenomics and culture.</title>
        <authorList>
            <person name="Gilroy R."/>
            <person name="Ravi A."/>
            <person name="Getino M."/>
            <person name="Pursley I."/>
            <person name="Horton D.L."/>
            <person name="Alikhan N.F."/>
            <person name="Baker D."/>
            <person name="Gharbi K."/>
            <person name="Hall N."/>
            <person name="Watson M."/>
            <person name="Adriaenssens E.M."/>
            <person name="Foster-Nyarko E."/>
            <person name="Jarju S."/>
            <person name="Secka A."/>
            <person name="Antonio M."/>
            <person name="Oren A."/>
            <person name="Chaudhuri R.R."/>
            <person name="La Ragione R."/>
            <person name="Hildebrand F."/>
            <person name="Pallen M.J."/>
        </authorList>
    </citation>
    <scope>NUCLEOTIDE SEQUENCE</scope>
    <source>
        <strain evidence="13">ChiSjej4B22-8349</strain>
    </source>
</reference>
<feature type="domain" description="CP-type G" evidence="12">
    <location>
        <begin position="63"/>
        <end position="236"/>
    </location>
</feature>
<name>A0A9D1SU02_9FIRM</name>
<comment type="subunit">
    <text evidence="10">Monomer. Associates with 30S ribosomal subunit, binds 16S rRNA.</text>
</comment>
<dbReference type="InterPro" id="IPR004881">
    <property type="entry name" value="Ribosome_biogen_GTPase_RsgA"/>
</dbReference>
<keyword evidence="5 10" id="KW-0547">Nucleotide-binding</keyword>
<dbReference type="SUPFAM" id="SSF50249">
    <property type="entry name" value="Nucleic acid-binding proteins"/>
    <property type="match status" value="1"/>
</dbReference>
<feature type="binding site" evidence="10">
    <location>
        <position position="260"/>
    </location>
    <ligand>
        <name>Zn(2+)</name>
        <dbReference type="ChEBI" id="CHEBI:29105"/>
    </ligand>
</feature>
<protein>
    <recommendedName>
        <fullName evidence="10">Small ribosomal subunit biogenesis GTPase RsgA</fullName>
        <ecNumber evidence="10">3.6.1.-</ecNumber>
    </recommendedName>
</protein>